<dbReference type="AlphaFoldDB" id="A0A0A9BXE2"/>
<organism evidence="1">
    <name type="scientific">Arundo donax</name>
    <name type="common">Giant reed</name>
    <name type="synonym">Donax arundinaceus</name>
    <dbReference type="NCBI Taxonomy" id="35708"/>
    <lineage>
        <taxon>Eukaryota</taxon>
        <taxon>Viridiplantae</taxon>
        <taxon>Streptophyta</taxon>
        <taxon>Embryophyta</taxon>
        <taxon>Tracheophyta</taxon>
        <taxon>Spermatophyta</taxon>
        <taxon>Magnoliopsida</taxon>
        <taxon>Liliopsida</taxon>
        <taxon>Poales</taxon>
        <taxon>Poaceae</taxon>
        <taxon>PACMAD clade</taxon>
        <taxon>Arundinoideae</taxon>
        <taxon>Arundineae</taxon>
        <taxon>Arundo</taxon>
    </lineage>
</organism>
<accession>A0A0A9BXE2</accession>
<name>A0A0A9BXE2_ARUDO</name>
<sequence length="154" mass="16861">MVCCCDKAPEVEDLLNQPLHGNDLTSAVSVDSNSKILLKDTIVGLVLFNAGDQGDAGNAQQLQVPHALYVATRQEAVHQSNPHEHCHWLQLHHMRMLDDPVHHDDALLHDETTVAAGHGTVHLSVVERNQPAPLPPPEPHVALLVVQVLKLLPR</sequence>
<reference evidence="1" key="2">
    <citation type="journal article" date="2015" name="Data Brief">
        <title>Shoot transcriptome of the giant reed, Arundo donax.</title>
        <authorList>
            <person name="Barrero R.A."/>
            <person name="Guerrero F.D."/>
            <person name="Moolhuijzen P."/>
            <person name="Goolsby J.A."/>
            <person name="Tidwell J."/>
            <person name="Bellgard S.E."/>
            <person name="Bellgard M.I."/>
        </authorList>
    </citation>
    <scope>NUCLEOTIDE SEQUENCE</scope>
    <source>
        <tissue evidence="1">Shoot tissue taken approximately 20 cm above the soil surface</tissue>
    </source>
</reference>
<reference evidence="1" key="1">
    <citation type="submission" date="2014-09" db="EMBL/GenBank/DDBJ databases">
        <authorList>
            <person name="Magalhaes I.L.F."/>
            <person name="Oliveira U."/>
            <person name="Santos F.R."/>
            <person name="Vidigal T.H.D.A."/>
            <person name="Brescovit A.D."/>
            <person name="Santos A.J."/>
        </authorList>
    </citation>
    <scope>NUCLEOTIDE SEQUENCE</scope>
    <source>
        <tissue evidence="1">Shoot tissue taken approximately 20 cm above the soil surface</tissue>
    </source>
</reference>
<protein>
    <submittedName>
        <fullName evidence="1">Uncharacterized protein</fullName>
    </submittedName>
</protein>
<evidence type="ECO:0000313" key="1">
    <source>
        <dbReference type="EMBL" id="JAD63932.1"/>
    </source>
</evidence>
<proteinExistence type="predicted"/>
<dbReference type="EMBL" id="GBRH01233963">
    <property type="protein sequence ID" value="JAD63932.1"/>
    <property type="molecule type" value="Transcribed_RNA"/>
</dbReference>